<dbReference type="VEuPathDB" id="ToxoDB:EPH_0055600"/>
<reference evidence="1" key="2">
    <citation type="submission" date="2013-10" db="EMBL/GenBank/DDBJ databases">
        <authorList>
            <person name="Aslett M."/>
        </authorList>
    </citation>
    <scope>NUCLEOTIDE SEQUENCE [LARGE SCALE GENOMIC DNA]</scope>
    <source>
        <strain evidence="1">Houghton</strain>
    </source>
</reference>
<protein>
    <submittedName>
        <fullName evidence="1">Uncharacterized protein</fullName>
    </submittedName>
</protein>
<gene>
    <name evidence="1" type="ORF">EPH_0055600</name>
</gene>
<dbReference type="EMBL" id="HG692480">
    <property type="protein sequence ID" value="CDI82901.1"/>
    <property type="molecule type" value="Genomic_DNA"/>
</dbReference>
<sequence length="105" mass="11650">MHAVASFEKGGSKLLTEASTTCRRLIRWLGEVSDEEDKLVFTVGDILVIAQRPQKPCPKSFGLWTDDLGAGIAEAKRNQWRTHVQFLSEGDSEDALKISFQGVDD</sequence>
<dbReference type="OrthoDB" id="10354617at2759"/>
<evidence type="ECO:0000313" key="1">
    <source>
        <dbReference type="EMBL" id="CDI82901.1"/>
    </source>
</evidence>
<reference evidence="1" key="1">
    <citation type="submission" date="2013-10" db="EMBL/GenBank/DDBJ databases">
        <title>Genomic analysis of the causative agents of coccidiosis in chickens.</title>
        <authorList>
            <person name="Reid A.J."/>
            <person name="Blake D."/>
            <person name="Billington K."/>
            <person name="Browne H."/>
            <person name="Dunn M."/>
            <person name="Hung S."/>
            <person name="Kawahara F."/>
            <person name="Miranda-Saavedra D."/>
            <person name="Mourier T."/>
            <person name="Nagra H."/>
            <person name="Otto T.D."/>
            <person name="Rawlings N."/>
            <person name="Sanchez A."/>
            <person name="Sanders M."/>
            <person name="Subramaniam C."/>
            <person name="Tay Y."/>
            <person name="Dear P."/>
            <person name="Doerig C."/>
            <person name="Gruber A."/>
            <person name="Parkinson J."/>
            <person name="Shirley M."/>
            <person name="Wan K.L."/>
            <person name="Berriman M."/>
            <person name="Tomley F."/>
            <person name="Pain A."/>
        </authorList>
    </citation>
    <scope>NUCLEOTIDE SEQUENCE [LARGE SCALE GENOMIC DNA]</scope>
    <source>
        <strain evidence="1">Houghton</strain>
    </source>
</reference>
<accession>U6GRM2</accession>
<dbReference type="AlphaFoldDB" id="U6GRM2"/>
<dbReference type="Proteomes" id="UP000018201">
    <property type="component" value="Unassembled WGS sequence"/>
</dbReference>
<keyword evidence="2" id="KW-1185">Reference proteome</keyword>
<organism evidence="1 2">
    <name type="scientific">Eimeria praecox</name>
    <dbReference type="NCBI Taxonomy" id="51316"/>
    <lineage>
        <taxon>Eukaryota</taxon>
        <taxon>Sar</taxon>
        <taxon>Alveolata</taxon>
        <taxon>Apicomplexa</taxon>
        <taxon>Conoidasida</taxon>
        <taxon>Coccidia</taxon>
        <taxon>Eucoccidiorida</taxon>
        <taxon>Eimeriorina</taxon>
        <taxon>Eimeriidae</taxon>
        <taxon>Eimeria</taxon>
    </lineage>
</organism>
<evidence type="ECO:0000313" key="2">
    <source>
        <dbReference type="Proteomes" id="UP000018201"/>
    </source>
</evidence>
<name>U6GRM2_9EIME</name>
<proteinExistence type="predicted"/>